<proteinExistence type="predicted"/>
<dbReference type="Pfam" id="PF02687">
    <property type="entry name" value="FtsX"/>
    <property type="match status" value="2"/>
</dbReference>
<comment type="subcellular location">
    <subcellularLocation>
        <location evidence="1">Cell membrane</location>
        <topology evidence="1">Multi-pass membrane protein</topology>
    </subcellularLocation>
</comment>
<feature type="transmembrane region" description="Helical" evidence="7">
    <location>
        <begin position="356"/>
        <end position="375"/>
    </location>
</feature>
<reference evidence="9 10" key="1">
    <citation type="submission" date="2017-02" db="EMBL/GenBank/DDBJ databases">
        <authorList>
            <person name="Peterson S.W."/>
        </authorList>
    </citation>
    <scope>NUCLEOTIDE SEQUENCE [LARGE SCALE GENOMIC DNA]</scope>
    <source>
        <strain evidence="9 10">ATCC 17233</strain>
    </source>
</reference>
<dbReference type="InterPro" id="IPR038766">
    <property type="entry name" value="Membrane_comp_ABC_pdt"/>
</dbReference>
<dbReference type="EMBL" id="FUXA01000013">
    <property type="protein sequence ID" value="SJZ93455.1"/>
    <property type="molecule type" value="Genomic_DNA"/>
</dbReference>
<feature type="transmembrane region" description="Helical" evidence="7">
    <location>
        <begin position="317"/>
        <end position="336"/>
    </location>
</feature>
<evidence type="ECO:0000256" key="1">
    <source>
        <dbReference type="ARBA" id="ARBA00004651"/>
    </source>
</evidence>
<feature type="transmembrane region" description="Helical" evidence="7">
    <location>
        <begin position="16"/>
        <end position="39"/>
    </location>
</feature>
<dbReference type="PANTHER" id="PTHR30287:SF2">
    <property type="entry name" value="BLL1001 PROTEIN"/>
    <property type="match status" value="1"/>
</dbReference>
<evidence type="ECO:0000256" key="6">
    <source>
        <dbReference type="PROSITE-ProRule" id="PRU00182"/>
    </source>
</evidence>
<sequence>MNFKVLKKDLKKKKSINIIIVIFVFMATLFISSSVNYLIVSVKGIDDFVKAAELPDYLIFSIGQMKAEISDVDKRGIEFLEKEKEKGVIESFSFDMGVYASADNFETVDGNSIDIKNVACLFNTPDIKQSVLFDMDDKKITEVEDGYVYVNYKAIVESDKINIGDKIVYKNNKGFRKEFIVKGGLKDAVFGSDMMGNYRFVISEKDLKEILDSEGAAYAGIIGVKTNDVDKLTADLNKSSVAYVFSADRGLIKTTYIMDMIVGVLLLLISLLLVIISVFILRFTIIFTINEAGKEIGIMKAIGIKDRRIRSLYISKYALLSFVGAIFGFVLSIYVSNALLKSIMQNIVIKNKNTNILIMLATTVLMLLIIIFSAFRSTKKVKKMKPLDAIRKGFDNNKGVKKGFLRLRNKKSSVTSFLALNDILKGLRKFIIPIFTTIVGIWLIIMPTNTINTLDSDRIVPVFAIQNSDIIVSDNEYFLNLAYYKNKDFVMEGMKKVEDALSKNGIKVERSFMEIIYRLNIRKGEKLYNSMSFQGINTHTDEYTYLKGTAPKYKNEVAITRMIADKLDAKIGDTVYIYTGVEEKPYIITGIFQSFSNMGEGIRFHEDEDISMDFYSSAFGYQMNLEGDVSIDEVRDILKKELPYNTEVKSIKGFVRDQIGGVIEKLAAYKIMVIVIVIFISVMVIVLMQRTFLIREESEIATLKSVGINNKKLVVWQTKRMAMVIIIGTIIGILSSGFFTRITSGQLFKMMGAYSIKFVINPWEIYIIYPIALVVSCIIACMMASRRVRKVDIRNMNVD</sequence>
<dbReference type="GO" id="GO:0005886">
    <property type="term" value="C:plasma membrane"/>
    <property type="evidence" value="ECO:0007669"/>
    <property type="project" value="UniProtKB-SubCell"/>
</dbReference>
<evidence type="ECO:0000256" key="3">
    <source>
        <dbReference type="ARBA" id="ARBA00022692"/>
    </source>
</evidence>
<feature type="transmembrane region" description="Helical" evidence="7">
    <location>
        <begin position="430"/>
        <end position="448"/>
    </location>
</feature>
<dbReference type="Proteomes" id="UP000189857">
    <property type="component" value="Unassembled WGS sequence"/>
</dbReference>
<evidence type="ECO:0000256" key="4">
    <source>
        <dbReference type="ARBA" id="ARBA00022989"/>
    </source>
</evidence>
<dbReference type="OrthoDB" id="9766372at2"/>
<keyword evidence="2" id="KW-1003">Cell membrane</keyword>
<evidence type="ECO:0000256" key="7">
    <source>
        <dbReference type="SAM" id="Phobius"/>
    </source>
</evidence>
<protein>
    <submittedName>
        <fullName evidence="9">Putative ABC transport system permease protein</fullName>
    </submittedName>
</protein>
<feature type="transmembrane region" description="Helical" evidence="7">
    <location>
        <begin position="666"/>
        <end position="688"/>
    </location>
</feature>
<feature type="domain" description="ABC3 transporter permease C-terminal" evidence="8">
    <location>
        <begin position="268"/>
        <end position="386"/>
    </location>
</feature>
<evidence type="ECO:0000256" key="5">
    <source>
        <dbReference type="ARBA" id="ARBA00023136"/>
    </source>
</evidence>
<keyword evidence="4 7" id="KW-1133">Transmembrane helix</keyword>
<gene>
    <name evidence="9" type="ORF">SAMN02745110_02089</name>
</gene>
<feature type="domain" description="ABC3 transporter permease C-terminal" evidence="8">
    <location>
        <begin position="671"/>
        <end position="792"/>
    </location>
</feature>
<accession>A0A1T4PPB7</accession>
<feature type="transmembrane region" description="Helical" evidence="7">
    <location>
        <begin position="721"/>
        <end position="743"/>
    </location>
</feature>
<keyword evidence="3 7" id="KW-0812">Transmembrane</keyword>
<evidence type="ECO:0000313" key="10">
    <source>
        <dbReference type="Proteomes" id="UP000189857"/>
    </source>
</evidence>
<feature type="transmembrane region" description="Helical" evidence="7">
    <location>
        <begin position="256"/>
        <end position="281"/>
    </location>
</feature>
<name>A0A1T4PPB7_9FIRM</name>
<keyword evidence="6" id="KW-0694">RNA-binding</keyword>
<dbReference type="AlphaFoldDB" id="A0A1T4PPB7"/>
<evidence type="ECO:0000313" key="9">
    <source>
        <dbReference type="EMBL" id="SJZ93455.1"/>
    </source>
</evidence>
<dbReference type="InterPro" id="IPR003838">
    <property type="entry name" value="ABC3_permease_C"/>
</dbReference>
<evidence type="ECO:0000259" key="8">
    <source>
        <dbReference type="Pfam" id="PF02687"/>
    </source>
</evidence>
<keyword evidence="5 7" id="KW-0472">Membrane</keyword>
<organism evidence="9 10">
    <name type="scientific">Eubacterium ruminantium</name>
    <dbReference type="NCBI Taxonomy" id="42322"/>
    <lineage>
        <taxon>Bacteria</taxon>
        <taxon>Bacillati</taxon>
        <taxon>Bacillota</taxon>
        <taxon>Clostridia</taxon>
        <taxon>Eubacteriales</taxon>
        <taxon>Eubacteriaceae</taxon>
        <taxon>Eubacterium</taxon>
    </lineage>
</organism>
<feature type="transmembrane region" description="Helical" evidence="7">
    <location>
        <begin position="763"/>
        <end position="784"/>
    </location>
</feature>
<dbReference type="PANTHER" id="PTHR30287">
    <property type="entry name" value="MEMBRANE COMPONENT OF PREDICTED ABC SUPERFAMILY METABOLITE UPTAKE TRANSPORTER"/>
    <property type="match status" value="1"/>
</dbReference>
<dbReference type="PROSITE" id="PS50889">
    <property type="entry name" value="S4"/>
    <property type="match status" value="1"/>
</dbReference>
<evidence type="ECO:0000256" key="2">
    <source>
        <dbReference type="ARBA" id="ARBA00022475"/>
    </source>
</evidence>
<dbReference type="GO" id="GO:0003723">
    <property type="term" value="F:RNA binding"/>
    <property type="evidence" value="ECO:0007669"/>
    <property type="project" value="UniProtKB-KW"/>
</dbReference>
<keyword evidence="10" id="KW-1185">Reference proteome</keyword>
<dbReference type="RefSeq" id="WP_078787894.1">
    <property type="nucleotide sequence ID" value="NZ_FMTO01000012.1"/>
</dbReference>